<protein>
    <submittedName>
        <fullName evidence="1">Uncharacterized protein</fullName>
    </submittedName>
</protein>
<accession>A0A0H1R440</accession>
<organism evidence="1 2">
    <name type="scientific">Microvirga vignae</name>
    <dbReference type="NCBI Taxonomy" id="1225564"/>
    <lineage>
        <taxon>Bacteria</taxon>
        <taxon>Pseudomonadati</taxon>
        <taxon>Pseudomonadota</taxon>
        <taxon>Alphaproteobacteria</taxon>
        <taxon>Hyphomicrobiales</taxon>
        <taxon>Methylobacteriaceae</taxon>
        <taxon>Microvirga</taxon>
    </lineage>
</organism>
<dbReference type="AlphaFoldDB" id="A0A0H1R440"/>
<comment type="caution">
    <text evidence="1">The sequence shown here is derived from an EMBL/GenBank/DDBJ whole genome shotgun (WGS) entry which is preliminary data.</text>
</comment>
<gene>
    <name evidence="1" type="ORF">AA309_28295</name>
</gene>
<sequence>MMLIRLSGLLYAIEDPKAITNLRTTIVSRPPDVISPLLDARWAWIASFDMLRYFGATRPRRSGKGRLDIIVDVYTDATDCSLNYREEIGETCLHI</sequence>
<dbReference type="EMBL" id="LCYG01000105">
    <property type="protein sequence ID" value="KLK89980.1"/>
    <property type="molecule type" value="Genomic_DNA"/>
</dbReference>
<reference evidence="1 2" key="1">
    <citation type="submission" date="2015-05" db="EMBL/GenBank/DDBJ databases">
        <title>Draft genome sequence of Microvirga vignae strain BR3299, a novel nitrogen fixing bacteria isolated from Brazil semi-aired region.</title>
        <authorList>
            <person name="Zilli J.E."/>
            <person name="Passos S.R."/>
            <person name="Leite J."/>
            <person name="Baldani J.I."/>
            <person name="Xavier G.R."/>
            <person name="Rumjaneck N.G."/>
            <person name="Simoes-Araujo J.L."/>
        </authorList>
    </citation>
    <scope>NUCLEOTIDE SEQUENCE [LARGE SCALE GENOMIC DNA]</scope>
    <source>
        <strain evidence="1 2">BR3299</strain>
    </source>
</reference>
<evidence type="ECO:0000313" key="2">
    <source>
        <dbReference type="Proteomes" id="UP000035489"/>
    </source>
</evidence>
<proteinExistence type="predicted"/>
<dbReference type="PATRIC" id="fig|1225564.3.peg.188"/>
<name>A0A0H1R440_9HYPH</name>
<dbReference type="STRING" id="1225564.AA309_28295"/>
<evidence type="ECO:0000313" key="1">
    <source>
        <dbReference type="EMBL" id="KLK89980.1"/>
    </source>
</evidence>
<keyword evidence="2" id="KW-1185">Reference proteome</keyword>
<dbReference type="Proteomes" id="UP000035489">
    <property type="component" value="Unassembled WGS sequence"/>
</dbReference>